<dbReference type="PANTHER" id="PTHR47074:SF49">
    <property type="entry name" value="POLYNUCLEOTIDYL TRANSFERASE, RIBONUCLEASE H-LIKE SUPERFAMILY PROTEIN"/>
    <property type="match status" value="1"/>
</dbReference>
<dbReference type="AlphaFoldDB" id="A0A078JW37"/>
<feature type="domain" description="RNase H type-1" evidence="1">
    <location>
        <begin position="2"/>
        <end position="81"/>
    </location>
</feature>
<dbReference type="GO" id="GO:0004523">
    <property type="term" value="F:RNA-DNA hybrid ribonuclease activity"/>
    <property type="evidence" value="ECO:0007669"/>
    <property type="project" value="InterPro"/>
</dbReference>
<accession>A0A078JW37</accession>
<evidence type="ECO:0000259" key="1">
    <source>
        <dbReference type="Pfam" id="PF13456"/>
    </source>
</evidence>
<dbReference type="InterPro" id="IPR036397">
    <property type="entry name" value="RNaseH_sf"/>
</dbReference>
<dbReference type="EMBL" id="LK047673">
    <property type="protein sequence ID" value="CDY71823.1"/>
    <property type="molecule type" value="Genomic_DNA"/>
</dbReference>
<dbReference type="InterPro" id="IPR002156">
    <property type="entry name" value="RNaseH_domain"/>
</dbReference>
<dbReference type="InterPro" id="IPR044730">
    <property type="entry name" value="RNase_H-like_dom_plant"/>
</dbReference>
<reference evidence="2" key="1">
    <citation type="journal article" date="2014" name="Science">
        <title>Plant genetics. Early allopolyploid evolution in the post-Neolithic Brassica napus oilseed genome.</title>
        <authorList>
            <person name="Chalhoub B."/>
            <person name="Denoeud F."/>
            <person name="Liu S."/>
            <person name="Parkin I.A."/>
            <person name="Tang H."/>
            <person name="Wang X."/>
            <person name="Chiquet J."/>
            <person name="Belcram H."/>
            <person name="Tong C."/>
            <person name="Samans B."/>
            <person name="Correa M."/>
            <person name="Da Silva C."/>
            <person name="Just J."/>
            <person name="Falentin C."/>
            <person name="Koh C.S."/>
            <person name="Le Clainche I."/>
            <person name="Bernard M."/>
            <person name="Bento P."/>
            <person name="Noel B."/>
            <person name="Labadie K."/>
            <person name="Alberti A."/>
            <person name="Charles M."/>
            <person name="Arnaud D."/>
            <person name="Guo H."/>
            <person name="Daviaud C."/>
            <person name="Alamery S."/>
            <person name="Jabbari K."/>
            <person name="Zhao M."/>
            <person name="Edger P.P."/>
            <person name="Chelaifa H."/>
            <person name="Tack D."/>
            <person name="Lassalle G."/>
            <person name="Mestiri I."/>
            <person name="Schnel N."/>
            <person name="Le Paslier M.C."/>
            <person name="Fan G."/>
            <person name="Renault V."/>
            <person name="Bayer P.E."/>
            <person name="Golicz A.A."/>
            <person name="Manoli S."/>
            <person name="Lee T.H."/>
            <person name="Thi V.H."/>
            <person name="Chalabi S."/>
            <person name="Hu Q."/>
            <person name="Fan C."/>
            <person name="Tollenaere R."/>
            <person name="Lu Y."/>
            <person name="Battail C."/>
            <person name="Shen J."/>
            <person name="Sidebottom C.H."/>
            <person name="Wang X."/>
            <person name="Canaguier A."/>
            <person name="Chauveau A."/>
            <person name="Berard A."/>
            <person name="Deniot G."/>
            <person name="Guan M."/>
            <person name="Liu Z."/>
            <person name="Sun F."/>
            <person name="Lim Y.P."/>
            <person name="Lyons E."/>
            <person name="Town C.D."/>
            <person name="Bancroft I."/>
            <person name="Wang X."/>
            <person name="Meng J."/>
            <person name="Ma J."/>
            <person name="Pires J.C."/>
            <person name="King G.J."/>
            <person name="Brunel D."/>
            <person name="Delourme R."/>
            <person name="Renard M."/>
            <person name="Aury J.M."/>
            <person name="Adams K.L."/>
            <person name="Batley J."/>
            <person name="Snowdon R.J."/>
            <person name="Tost J."/>
            <person name="Edwards D."/>
            <person name="Zhou Y."/>
            <person name="Hua W."/>
            <person name="Sharpe A.G."/>
            <person name="Paterson A.H."/>
            <person name="Guan C."/>
            <person name="Wincker P."/>
        </authorList>
    </citation>
    <scope>NUCLEOTIDE SEQUENCE [LARGE SCALE GENOMIC DNA]</scope>
</reference>
<dbReference type="Gramene" id="CDY71823">
    <property type="protein sequence ID" value="CDY71823"/>
    <property type="gene ID" value="GSBRNA2T00020527001"/>
</dbReference>
<name>A0A078JW37_BRANA</name>
<protein>
    <submittedName>
        <fullName evidence="2">BnaCnng74650D protein</fullName>
    </submittedName>
</protein>
<dbReference type="Gene3D" id="3.30.420.10">
    <property type="entry name" value="Ribonuclease H-like superfamily/Ribonuclease H"/>
    <property type="match status" value="1"/>
</dbReference>
<dbReference type="SUPFAM" id="SSF53098">
    <property type="entry name" value="Ribonuclease H-like"/>
    <property type="match status" value="1"/>
</dbReference>
<reference evidence="2" key="2">
    <citation type="submission" date="2014-06" db="EMBL/GenBank/DDBJ databases">
        <authorList>
            <person name="Genoscope - CEA"/>
        </authorList>
    </citation>
    <scope>NUCLEOTIDE SEQUENCE</scope>
</reference>
<evidence type="ECO:0000313" key="2">
    <source>
        <dbReference type="EMBL" id="CDY71823.1"/>
    </source>
</evidence>
<gene>
    <name evidence="2" type="primary">BnaCnng74650D</name>
    <name evidence="2" type="ORF">GSBRNA2T00020527001</name>
</gene>
<proteinExistence type="predicted"/>
<dbReference type="GO" id="GO:0003676">
    <property type="term" value="F:nucleic acid binding"/>
    <property type="evidence" value="ECO:0007669"/>
    <property type="project" value="InterPro"/>
</dbReference>
<sequence>MVAEVLAIRTALTIALDKNWTHIHLKSDDQDLIQAITGRKMLKEAFGIIHDIIVLANCFTSISFSYVSRSCNVSADSLAKGAP</sequence>
<dbReference type="InterPro" id="IPR052929">
    <property type="entry name" value="RNase_H-like_EbsB-rel"/>
</dbReference>
<dbReference type="PANTHER" id="PTHR47074">
    <property type="entry name" value="BNAC02G40300D PROTEIN"/>
    <property type="match status" value="1"/>
</dbReference>
<organism evidence="2">
    <name type="scientific">Brassica napus</name>
    <name type="common">Rape</name>
    <dbReference type="NCBI Taxonomy" id="3708"/>
    <lineage>
        <taxon>Eukaryota</taxon>
        <taxon>Viridiplantae</taxon>
        <taxon>Streptophyta</taxon>
        <taxon>Embryophyta</taxon>
        <taxon>Tracheophyta</taxon>
        <taxon>Spermatophyta</taxon>
        <taxon>Magnoliopsida</taxon>
        <taxon>eudicotyledons</taxon>
        <taxon>Gunneridae</taxon>
        <taxon>Pentapetalae</taxon>
        <taxon>rosids</taxon>
        <taxon>malvids</taxon>
        <taxon>Brassicales</taxon>
        <taxon>Brassicaceae</taxon>
        <taxon>Brassiceae</taxon>
        <taxon>Brassica</taxon>
    </lineage>
</organism>
<dbReference type="PaxDb" id="3708-A0A078JW37"/>
<dbReference type="InterPro" id="IPR012337">
    <property type="entry name" value="RNaseH-like_sf"/>
</dbReference>
<dbReference type="CDD" id="cd06222">
    <property type="entry name" value="RNase_H_like"/>
    <property type="match status" value="1"/>
</dbReference>
<dbReference type="Pfam" id="PF13456">
    <property type="entry name" value="RVT_3"/>
    <property type="match status" value="1"/>
</dbReference>